<name>A0A2D2DVW2_9BURK</name>
<organism evidence="1 2">
    <name type="scientific">Massilia violaceinigra</name>
    <dbReference type="NCBI Taxonomy" id="2045208"/>
    <lineage>
        <taxon>Bacteria</taxon>
        <taxon>Pseudomonadati</taxon>
        <taxon>Pseudomonadota</taxon>
        <taxon>Betaproteobacteria</taxon>
        <taxon>Burkholderiales</taxon>
        <taxon>Oxalobacteraceae</taxon>
        <taxon>Telluria group</taxon>
        <taxon>Massilia</taxon>
    </lineage>
</organism>
<evidence type="ECO:0000313" key="1">
    <source>
        <dbReference type="EMBL" id="ATQ79125.1"/>
    </source>
</evidence>
<evidence type="ECO:0008006" key="3">
    <source>
        <dbReference type="Google" id="ProtNLM"/>
    </source>
</evidence>
<dbReference type="AlphaFoldDB" id="A0A2D2DVW2"/>
<keyword evidence="2" id="KW-1185">Reference proteome</keyword>
<dbReference type="InterPro" id="IPR025514">
    <property type="entry name" value="DUF4402"/>
</dbReference>
<protein>
    <recommendedName>
        <fullName evidence="3">DUF4402 domain-containing protein</fullName>
    </recommendedName>
</protein>
<dbReference type="Pfam" id="PF14352">
    <property type="entry name" value="DUF4402"/>
    <property type="match status" value="1"/>
</dbReference>
<reference evidence="1" key="1">
    <citation type="submission" date="2017-10" db="EMBL/GenBank/DDBJ databases">
        <title>Massilia psychrophilum sp. nov., a novel purple-pigmented bacterium isolated from Tianshan glacier, Xinjiang Municipality, China.</title>
        <authorList>
            <person name="Wang H."/>
        </authorList>
    </citation>
    <scope>NUCLEOTIDE SEQUENCE [LARGE SCALE GENOMIC DNA]</scope>
    <source>
        <strain evidence="1">B2</strain>
    </source>
</reference>
<dbReference type="EMBL" id="CP024608">
    <property type="protein sequence ID" value="ATQ79125.1"/>
    <property type="molecule type" value="Genomic_DNA"/>
</dbReference>
<evidence type="ECO:0000313" key="2">
    <source>
        <dbReference type="Proteomes" id="UP000229897"/>
    </source>
</evidence>
<sequence>MPAMSSPPLNTTDACLRCARLLRRSGTLGVIACLLAAMPARAQLKAVAAGDLAFGRFAAISTGFVSVGTNGARSSGGGVVLLTSAGAPARFTISDKKPANANLVYIVSLPASATISNGASSMTLTDFVSSPAGGGVLSGGTQVLAVGATLQVAAGQRRGNYNGNFNITIEYQ</sequence>
<proteinExistence type="predicted"/>
<accession>A0A2D2DVW2</accession>
<gene>
    <name evidence="1" type="ORF">CR152_26420</name>
</gene>
<dbReference type="Proteomes" id="UP000229897">
    <property type="component" value="Chromosome"/>
</dbReference>
<dbReference type="KEGG" id="mass:CR152_26420"/>